<sequence>MKYLILVLGVLCSTSSLATLSQKIFESRYYDLLNIYIRAKSNSNGIYKYVDGREVNPETRFKTQAERDCLMWKAAKNYATYVLENFDRYEIAVKDNMPLFEKTTKQEWNTGLKDINRKLHDPRNKCY</sequence>
<keyword evidence="3" id="KW-1185">Reference proteome</keyword>
<dbReference type="EMBL" id="CP016895">
    <property type="protein sequence ID" value="AOA59923.1"/>
    <property type="molecule type" value="Genomic_DNA"/>
</dbReference>
<organism evidence="2 3">
    <name type="scientific">Acinetobacter larvae</name>
    <dbReference type="NCBI Taxonomy" id="1789224"/>
    <lineage>
        <taxon>Bacteria</taxon>
        <taxon>Pseudomonadati</taxon>
        <taxon>Pseudomonadota</taxon>
        <taxon>Gammaproteobacteria</taxon>
        <taxon>Moraxellales</taxon>
        <taxon>Moraxellaceae</taxon>
        <taxon>Acinetobacter</taxon>
    </lineage>
</organism>
<name>A0A1B2M4E4_9GAMM</name>
<protein>
    <submittedName>
        <fullName evidence="2">Uncharacterized protein</fullName>
    </submittedName>
</protein>
<feature type="signal peptide" evidence="1">
    <location>
        <begin position="1"/>
        <end position="18"/>
    </location>
</feature>
<proteinExistence type="predicted"/>
<keyword evidence="1" id="KW-0732">Signal</keyword>
<dbReference type="KEGG" id="ala:BFG52_07495"/>
<dbReference type="STRING" id="1789224.BFG52_07495"/>
<evidence type="ECO:0000313" key="3">
    <source>
        <dbReference type="Proteomes" id="UP000093391"/>
    </source>
</evidence>
<evidence type="ECO:0000313" key="2">
    <source>
        <dbReference type="EMBL" id="AOA59923.1"/>
    </source>
</evidence>
<evidence type="ECO:0000256" key="1">
    <source>
        <dbReference type="SAM" id="SignalP"/>
    </source>
</evidence>
<dbReference type="AlphaFoldDB" id="A0A1B2M4E4"/>
<gene>
    <name evidence="2" type="ORF">BFG52_07495</name>
</gene>
<dbReference type="Proteomes" id="UP000093391">
    <property type="component" value="Chromosome"/>
</dbReference>
<feature type="chain" id="PRO_5008540049" evidence="1">
    <location>
        <begin position="19"/>
        <end position="127"/>
    </location>
</feature>
<reference evidence="2 3" key="1">
    <citation type="submission" date="2016-08" db="EMBL/GenBank/DDBJ databases">
        <authorList>
            <person name="Seilhamer J.J."/>
        </authorList>
    </citation>
    <scope>NUCLEOTIDE SEQUENCE [LARGE SCALE GENOMIC DNA]</scope>
    <source>
        <strain evidence="2 3">BRTC-1</strain>
    </source>
</reference>
<accession>A0A1B2M4E4</accession>